<geneLocation type="plasmid" evidence="3 4">
    <name>unnamed1</name>
</geneLocation>
<dbReference type="NCBIfam" id="TIGR01552">
    <property type="entry name" value="phd_fam"/>
    <property type="match status" value="1"/>
</dbReference>
<name>A0AAX3LTT6_9RHOB</name>
<evidence type="ECO:0000313" key="4">
    <source>
        <dbReference type="Proteomes" id="UP001210770"/>
    </source>
</evidence>
<reference evidence="3" key="1">
    <citation type="submission" date="2023-01" db="EMBL/GenBank/DDBJ databases">
        <title>Comparative genomic analysis of cold water coral derived Sulfitobacter faviae: insights into their metabolism and habitat adaptation.</title>
        <authorList>
            <person name="Guo Y."/>
            <person name="Lin S."/>
            <person name="Huang Z."/>
            <person name="Tang K."/>
            <person name="Wang X."/>
        </authorList>
    </citation>
    <scope>NUCLEOTIDE SEQUENCE</scope>
    <source>
        <strain evidence="3">SCSIO W_1865</strain>
        <plasmid evidence="3">unnamed1</plasmid>
    </source>
</reference>
<evidence type="ECO:0000313" key="3">
    <source>
        <dbReference type="EMBL" id="WCE72113.1"/>
    </source>
</evidence>
<dbReference type="Proteomes" id="UP001210770">
    <property type="component" value="Plasmid unnamed1"/>
</dbReference>
<dbReference type="InterPro" id="IPR006442">
    <property type="entry name" value="Antitoxin_Phd/YefM"/>
</dbReference>
<dbReference type="Gene3D" id="3.40.1620.10">
    <property type="entry name" value="YefM-like domain"/>
    <property type="match status" value="1"/>
</dbReference>
<dbReference type="InterPro" id="IPR036165">
    <property type="entry name" value="YefM-like_sf"/>
</dbReference>
<dbReference type="SUPFAM" id="SSF143120">
    <property type="entry name" value="YefM-like"/>
    <property type="match status" value="1"/>
</dbReference>
<proteinExistence type="inferred from homology"/>
<dbReference type="AlphaFoldDB" id="A0AAX3LTT6"/>
<evidence type="ECO:0000256" key="2">
    <source>
        <dbReference type="RuleBase" id="RU362080"/>
    </source>
</evidence>
<organism evidence="3 4">
    <name type="scientific">Sulfitobacter faviae</name>
    <dbReference type="NCBI Taxonomy" id="1775881"/>
    <lineage>
        <taxon>Bacteria</taxon>
        <taxon>Pseudomonadati</taxon>
        <taxon>Pseudomonadota</taxon>
        <taxon>Alphaproteobacteria</taxon>
        <taxon>Rhodobacterales</taxon>
        <taxon>Roseobacteraceae</taxon>
        <taxon>Sulfitobacter</taxon>
    </lineage>
</organism>
<comment type="similarity">
    <text evidence="1 2">Belongs to the phD/YefM antitoxin family.</text>
</comment>
<sequence length="76" mass="7884">MQINVAEAKSKLSELLAAVDAGEDVVIARGGVPAARLVPVTSSHLRFGPLAGLVPDDSVPDFKEPMSAAELADWGE</sequence>
<dbReference type="EMBL" id="CP116424">
    <property type="protein sequence ID" value="WCE72113.1"/>
    <property type="molecule type" value="Genomic_DNA"/>
</dbReference>
<keyword evidence="3" id="KW-0614">Plasmid</keyword>
<dbReference type="Pfam" id="PF02604">
    <property type="entry name" value="PhdYeFM_antitox"/>
    <property type="match status" value="1"/>
</dbReference>
<evidence type="ECO:0000256" key="1">
    <source>
        <dbReference type="ARBA" id="ARBA00009981"/>
    </source>
</evidence>
<accession>A0AAX3LTT6</accession>
<comment type="function">
    <text evidence="2">Antitoxin component of a type II toxin-antitoxin (TA) system.</text>
</comment>
<gene>
    <name evidence="3" type="ORF">PL336_16615</name>
</gene>
<protein>
    <recommendedName>
        <fullName evidence="2">Antitoxin</fullName>
    </recommendedName>
</protein>
<dbReference type="RefSeq" id="WP_271690165.1">
    <property type="nucleotide sequence ID" value="NZ_CP116424.1"/>
</dbReference>